<dbReference type="Pfam" id="PF04098">
    <property type="entry name" value="Rad52_Rad22"/>
    <property type="match status" value="1"/>
</dbReference>
<dbReference type="GO" id="GO:0006508">
    <property type="term" value="P:proteolysis"/>
    <property type="evidence" value="ECO:0007669"/>
    <property type="project" value="UniProtKB-KW"/>
</dbReference>
<evidence type="ECO:0000256" key="3">
    <source>
        <dbReference type="ARBA" id="ARBA00006638"/>
    </source>
</evidence>
<feature type="compositionally biased region" description="Polar residues" evidence="24">
    <location>
        <begin position="971"/>
        <end position="985"/>
    </location>
</feature>
<feature type="compositionally biased region" description="Basic and acidic residues" evidence="24">
    <location>
        <begin position="593"/>
        <end position="606"/>
    </location>
</feature>
<dbReference type="InterPro" id="IPR041247">
    <property type="entry name" value="Rad52_fam"/>
</dbReference>
<evidence type="ECO:0000256" key="13">
    <source>
        <dbReference type="ARBA" id="ARBA00023034"/>
    </source>
</evidence>
<evidence type="ECO:0000256" key="22">
    <source>
        <dbReference type="ARBA" id="ARBA00042717"/>
    </source>
</evidence>
<evidence type="ECO:0000313" key="27">
    <source>
        <dbReference type="Proteomes" id="UP000799324"/>
    </source>
</evidence>
<evidence type="ECO:0000256" key="15">
    <source>
        <dbReference type="ARBA" id="ARBA00023172"/>
    </source>
</evidence>
<dbReference type="GO" id="GO:0000730">
    <property type="term" value="P:DNA recombinase assembly"/>
    <property type="evidence" value="ECO:0007669"/>
    <property type="project" value="InterPro"/>
</dbReference>
<keyword evidence="15" id="KW-0233">DNA recombination</keyword>
<feature type="compositionally biased region" description="Polar residues" evidence="24">
    <location>
        <begin position="916"/>
        <end position="926"/>
    </location>
</feature>
<dbReference type="Pfam" id="PF00450">
    <property type="entry name" value="Peptidase_S10"/>
    <property type="match status" value="1"/>
</dbReference>
<feature type="compositionally biased region" description="Low complexity" evidence="24">
    <location>
        <begin position="1129"/>
        <end position="1149"/>
    </location>
</feature>
<evidence type="ECO:0000256" key="20">
    <source>
        <dbReference type="ARBA" id="ARBA00040403"/>
    </source>
</evidence>
<dbReference type="FunFam" id="3.30.390.80:FF:000001">
    <property type="entry name" value="DNA repair protein RAD52 homolog"/>
    <property type="match status" value="1"/>
</dbReference>
<evidence type="ECO:0000256" key="9">
    <source>
        <dbReference type="ARBA" id="ARBA00022729"/>
    </source>
</evidence>
<keyword evidence="9 25" id="KW-0732">Signal</keyword>
<organism evidence="26 27">
    <name type="scientific">Lophiostoma macrostomum CBS 122681</name>
    <dbReference type="NCBI Taxonomy" id="1314788"/>
    <lineage>
        <taxon>Eukaryota</taxon>
        <taxon>Fungi</taxon>
        <taxon>Dikarya</taxon>
        <taxon>Ascomycota</taxon>
        <taxon>Pezizomycotina</taxon>
        <taxon>Dothideomycetes</taxon>
        <taxon>Pleosporomycetidae</taxon>
        <taxon>Pleosporales</taxon>
        <taxon>Lophiostomataceae</taxon>
        <taxon>Lophiostoma</taxon>
    </lineage>
</organism>
<protein>
    <recommendedName>
        <fullName evidence="21">Pheromone-processing carboxypeptidase KEX1</fullName>
        <ecNumber evidence="19">3.4.16.6</ecNumber>
    </recommendedName>
    <alternativeName>
        <fullName evidence="22">Carboxypeptidase D</fullName>
    </alternativeName>
    <alternativeName>
        <fullName evidence="20">Pheromone-processing carboxypeptidase kex1</fullName>
    </alternativeName>
    <alternativeName>
        <fullName evidence="23">RAD52 homolog</fullName>
    </alternativeName>
</protein>
<reference evidence="26" key="1">
    <citation type="journal article" date="2020" name="Stud. Mycol.">
        <title>101 Dothideomycetes genomes: a test case for predicting lifestyles and emergence of pathogens.</title>
        <authorList>
            <person name="Haridas S."/>
            <person name="Albert R."/>
            <person name="Binder M."/>
            <person name="Bloem J."/>
            <person name="Labutti K."/>
            <person name="Salamov A."/>
            <person name="Andreopoulos B."/>
            <person name="Baker S."/>
            <person name="Barry K."/>
            <person name="Bills G."/>
            <person name="Bluhm B."/>
            <person name="Cannon C."/>
            <person name="Castanera R."/>
            <person name="Culley D."/>
            <person name="Daum C."/>
            <person name="Ezra D."/>
            <person name="Gonzalez J."/>
            <person name="Henrissat B."/>
            <person name="Kuo A."/>
            <person name="Liang C."/>
            <person name="Lipzen A."/>
            <person name="Lutzoni F."/>
            <person name="Magnuson J."/>
            <person name="Mondo S."/>
            <person name="Nolan M."/>
            <person name="Ohm R."/>
            <person name="Pangilinan J."/>
            <person name="Park H.-J."/>
            <person name="Ramirez L."/>
            <person name="Alfaro M."/>
            <person name="Sun H."/>
            <person name="Tritt A."/>
            <person name="Yoshinaga Y."/>
            <person name="Zwiers L.-H."/>
            <person name="Turgeon B."/>
            <person name="Goodwin S."/>
            <person name="Spatafora J."/>
            <person name="Crous P."/>
            <person name="Grigoriev I."/>
        </authorList>
    </citation>
    <scope>NUCLEOTIDE SEQUENCE</scope>
    <source>
        <strain evidence="26">CBS 122681</strain>
    </source>
</reference>
<evidence type="ECO:0000256" key="2">
    <source>
        <dbReference type="ARBA" id="ARBA00004393"/>
    </source>
</evidence>
<evidence type="ECO:0000256" key="23">
    <source>
        <dbReference type="ARBA" id="ARBA00077224"/>
    </source>
</evidence>
<keyword evidence="7" id="KW-0812">Transmembrane</keyword>
<keyword evidence="17" id="KW-0234">DNA repair</keyword>
<feature type="compositionally biased region" description="Basic and acidic residues" evidence="24">
    <location>
        <begin position="1225"/>
        <end position="1234"/>
    </location>
</feature>
<keyword evidence="11 26" id="KW-0378">Hydrolase</keyword>
<dbReference type="GO" id="GO:0005634">
    <property type="term" value="C:nucleus"/>
    <property type="evidence" value="ECO:0007669"/>
    <property type="project" value="InterPro"/>
</dbReference>
<dbReference type="InterPro" id="IPR029058">
    <property type="entry name" value="AB_hydrolase_fold"/>
</dbReference>
<feature type="compositionally biased region" description="Basic and acidic residues" evidence="24">
    <location>
        <begin position="625"/>
        <end position="634"/>
    </location>
</feature>
<comment type="catalytic activity">
    <reaction evidence="1">
        <text>Preferential release of a C-terminal arginine or lysine residue.</text>
        <dbReference type="EC" id="3.4.16.6"/>
    </reaction>
</comment>
<keyword evidence="12" id="KW-1133">Transmembrane helix</keyword>
<dbReference type="InterPro" id="IPR042525">
    <property type="entry name" value="Rad52_Rad59_Rad22_sf"/>
</dbReference>
<evidence type="ECO:0000256" key="19">
    <source>
        <dbReference type="ARBA" id="ARBA00038895"/>
    </source>
</evidence>
<dbReference type="InterPro" id="IPR018202">
    <property type="entry name" value="Ser_caboxypep_ser_AS"/>
</dbReference>
<dbReference type="NCBIfam" id="TIGR00607">
    <property type="entry name" value="rad52"/>
    <property type="match status" value="1"/>
</dbReference>
<feature type="region of interest" description="Disordered" evidence="24">
    <location>
        <begin position="586"/>
        <end position="651"/>
    </location>
</feature>
<feature type="signal peptide" evidence="25">
    <location>
        <begin position="1"/>
        <end position="30"/>
    </location>
</feature>
<dbReference type="GO" id="GO:0006915">
    <property type="term" value="P:apoptotic process"/>
    <property type="evidence" value="ECO:0007669"/>
    <property type="project" value="UniProtKB-KW"/>
</dbReference>
<keyword evidence="27" id="KW-1185">Reference proteome</keyword>
<dbReference type="InterPro" id="IPR007232">
    <property type="entry name" value="Rad52_Rad59_Rad22"/>
</dbReference>
<evidence type="ECO:0000313" key="26">
    <source>
        <dbReference type="EMBL" id="KAF2662209.1"/>
    </source>
</evidence>
<evidence type="ECO:0000256" key="8">
    <source>
        <dbReference type="ARBA" id="ARBA00022703"/>
    </source>
</evidence>
<name>A0A6A6TQ57_9PLEO</name>
<keyword evidence="13" id="KW-0333">Golgi apparatus</keyword>
<comment type="function">
    <text evidence="18">Protease with a carboxypeptidase B-like function involved in the C-terminal processing of the lysine and arginine residues from protein precursors. Promotes cell fusion and is involved in the programmed cell death.</text>
</comment>
<keyword evidence="10" id="KW-0227">DNA damage</keyword>
<feature type="region of interest" description="Disordered" evidence="24">
    <location>
        <begin position="902"/>
        <end position="1261"/>
    </location>
</feature>
<dbReference type="GO" id="GO:0045002">
    <property type="term" value="P:double-strand break repair via single-strand annealing"/>
    <property type="evidence" value="ECO:0007669"/>
    <property type="project" value="InterPro"/>
</dbReference>
<comment type="similarity">
    <text evidence="4">Belongs to the peptidase S10 family.</text>
</comment>
<keyword evidence="8" id="KW-0053">Apoptosis</keyword>
<dbReference type="GO" id="GO:0004185">
    <property type="term" value="F:serine-type carboxypeptidase activity"/>
    <property type="evidence" value="ECO:0007669"/>
    <property type="project" value="UniProtKB-EC"/>
</dbReference>
<dbReference type="PROSITE" id="PS00131">
    <property type="entry name" value="CARBOXYPEPT_SER_SER"/>
    <property type="match status" value="1"/>
</dbReference>
<keyword evidence="6" id="KW-0645">Protease</keyword>
<feature type="compositionally biased region" description="Pro residues" evidence="24">
    <location>
        <begin position="1111"/>
        <end position="1128"/>
    </location>
</feature>
<dbReference type="FunFam" id="3.40.50.1820:FF:000121">
    <property type="entry name" value="Carboxypeptidase D"/>
    <property type="match status" value="1"/>
</dbReference>
<dbReference type="Gene3D" id="3.40.50.1820">
    <property type="entry name" value="alpha/beta hydrolase"/>
    <property type="match status" value="1"/>
</dbReference>
<evidence type="ECO:0000256" key="11">
    <source>
        <dbReference type="ARBA" id="ARBA00022801"/>
    </source>
</evidence>
<feature type="compositionally biased region" description="Low complexity" evidence="24">
    <location>
        <begin position="945"/>
        <end position="957"/>
    </location>
</feature>
<keyword evidence="14" id="KW-0472">Membrane</keyword>
<feature type="compositionally biased region" description="Gly residues" evidence="24">
    <location>
        <begin position="1239"/>
        <end position="1249"/>
    </location>
</feature>
<dbReference type="GO" id="GO:0003697">
    <property type="term" value="F:single-stranded DNA binding"/>
    <property type="evidence" value="ECO:0007669"/>
    <property type="project" value="UniProtKB-ARBA"/>
</dbReference>
<feature type="compositionally biased region" description="Low complexity" evidence="24">
    <location>
        <begin position="1003"/>
        <end position="1015"/>
    </location>
</feature>
<dbReference type="Gene3D" id="3.30.390.80">
    <property type="entry name" value="DNA repair protein Rad52/59/22"/>
    <property type="match status" value="1"/>
</dbReference>
<evidence type="ECO:0000256" key="18">
    <source>
        <dbReference type="ARBA" id="ARBA00037042"/>
    </source>
</evidence>
<dbReference type="Proteomes" id="UP000799324">
    <property type="component" value="Unassembled WGS sequence"/>
</dbReference>
<dbReference type="EMBL" id="MU004290">
    <property type="protein sequence ID" value="KAF2662209.1"/>
    <property type="molecule type" value="Genomic_DNA"/>
</dbReference>
<dbReference type="SUPFAM" id="SSF53474">
    <property type="entry name" value="alpha/beta-Hydrolases"/>
    <property type="match status" value="1"/>
</dbReference>
<dbReference type="GO" id="GO:0006312">
    <property type="term" value="P:mitotic recombination"/>
    <property type="evidence" value="ECO:0007669"/>
    <property type="project" value="TreeGrafter"/>
</dbReference>
<evidence type="ECO:0000256" key="17">
    <source>
        <dbReference type="ARBA" id="ARBA00023204"/>
    </source>
</evidence>
<dbReference type="SUPFAM" id="SSF54768">
    <property type="entry name" value="dsRNA-binding domain-like"/>
    <property type="match status" value="1"/>
</dbReference>
<feature type="chain" id="PRO_5028339765" description="Pheromone-processing carboxypeptidase KEX1" evidence="25">
    <location>
        <begin position="31"/>
        <end position="1261"/>
    </location>
</feature>
<evidence type="ECO:0000256" key="10">
    <source>
        <dbReference type="ARBA" id="ARBA00022763"/>
    </source>
</evidence>
<feature type="compositionally biased region" description="Gly residues" evidence="24">
    <location>
        <begin position="1215"/>
        <end position="1224"/>
    </location>
</feature>
<comment type="subcellular location">
    <subcellularLocation>
        <location evidence="2">Golgi apparatus</location>
        <location evidence="2">trans-Golgi network membrane</location>
        <topology evidence="2">Single-pass type I membrane protein</topology>
    </subcellularLocation>
</comment>
<proteinExistence type="inferred from homology"/>
<dbReference type="OrthoDB" id="443318at2759"/>
<accession>A0A6A6TQ57</accession>
<feature type="compositionally biased region" description="Low complexity" evidence="24">
    <location>
        <begin position="1025"/>
        <end position="1034"/>
    </location>
</feature>
<dbReference type="PRINTS" id="PR00724">
    <property type="entry name" value="CRBOXYPTASEC"/>
</dbReference>
<evidence type="ECO:0000256" key="14">
    <source>
        <dbReference type="ARBA" id="ARBA00023136"/>
    </source>
</evidence>
<feature type="compositionally biased region" description="Basic and acidic residues" evidence="24">
    <location>
        <begin position="1086"/>
        <end position="1105"/>
    </location>
</feature>
<dbReference type="InterPro" id="IPR001563">
    <property type="entry name" value="Peptidase_S10"/>
</dbReference>
<evidence type="ECO:0000256" key="1">
    <source>
        <dbReference type="ARBA" id="ARBA00001003"/>
    </source>
</evidence>
<dbReference type="InterPro" id="IPR004585">
    <property type="entry name" value="DNA_recomb/repair_Rad52"/>
</dbReference>
<evidence type="ECO:0000256" key="21">
    <source>
        <dbReference type="ARBA" id="ARBA00040628"/>
    </source>
</evidence>
<dbReference type="PANTHER" id="PTHR12132:SF1">
    <property type="entry name" value="DNA REPAIR PROTEIN RAD52 HOMOLOG"/>
    <property type="match status" value="1"/>
</dbReference>
<feature type="compositionally biased region" description="Polar residues" evidence="24">
    <location>
        <begin position="1063"/>
        <end position="1076"/>
    </location>
</feature>
<feature type="region of interest" description="Disordered" evidence="24">
    <location>
        <begin position="869"/>
        <end position="889"/>
    </location>
</feature>
<gene>
    <name evidence="26" type="ORF">K491DRAFT_773332</name>
</gene>
<evidence type="ECO:0000256" key="16">
    <source>
        <dbReference type="ARBA" id="ARBA00023180"/>
    </source>
</evidence>
<feature type="region of interest" description="Disordered" evidence="24">
    <location>
        <begin position="472"/>
        <end position="498"/>
    </location>
</feature>
<keyword evidence="5" id="KW-0121">Carboxypeptidase</keyword>
<evidence type="ECO:0000256" key="12">
    <source>
        <dbReference type="ARBA" id="ARBA00022989"/>
    </source>
</evidence>
<sequence>MLFTSSPARWRTALVAGMLASASWIPGIAADKTQADYFIDSLPGAPEPLLKMHAGHIEVDSQHNGNLFFWHYQNRHIANKQRTVLWLNGGPGCSSMDGALMEIGPYRVGQDGTLSYNNGSWDEFANLLFVDNPVGTGFSYVNTDSYLKELDQMTDQFIAFLEKWFALFPEYAQDDLYIAGESYAGQHIPYIARGIVNRNKDASKQPWQLKGLLIGNGWISPVDQYLSYIPYAYKEGLLRSGSDSAKRAEAQQAACIKLLNDGAKDHVDTSECEAIMLTILEETKDTKADRNQQCINMYDIRLRDDSSCGMNWPPDLATVTPYLHRKDVIKALHINPDKKTGWTECNGAVSANFRARNSVPTYEFLPEILAEAPITLFSGDRDLICNHIGTENLIDHMSWNGGKGFELSPGVYAPRRDWTFEGEPAGTYQEARNLTYVVFYNSSHMVPFDYPRRTRDMLDRFMGVDISAIGGEPTDSRLDGEKGPLVSVGGHPNSTKAEEDKTKELKEAEWKAYYRSGEVALVVVVIVAGLWGYFVWRDRRQRAASGYQGVDGGEEGRESLIAGMGLDNFRRRERRRDLEAADFDENELEDLHEDPKKGRTEKERIPQNDSTFSLGGASSDGESSETGRRREKSPGDQYNSSNIKNPFENERSLNTFTAQEIATLQNRLNKQLGPEYVSHRTGAGGGKVAYLEGTKAIALANDVFGFNGWSSSLQQVQIDYVDEAPNNRISLGLSMVVRVTLKDGTYHEDIGYGMIENAKGKGAAFEKAKKEAATDGMKRALRSFGNVLGNCLYDKEYLKKVNNMKVKPVKFDESNLHRHPDFAPPPAVKEEGAMVKREPQITPMRQNQVRRSETDQSVVSAATEVEDEFGGNLFDGVDIGGEQGDDFTFESIDEPVPRALEAPKAADSNGGPGPQRTMQAANNGPSRQPMPRVQSMPAIRQNGVQQAPQQHQNNQGPGRPPPPQHPRGPQTSNPQQTDTTPNMQNRRIPPPTVDIHAAPKPPIQGQQAPQQPNQPMRQTPPQAPQPNQNPQNQAVPSRTNTSQPQPPNRPSLGFVTSRAAELVQNSESTSSLSNVPAFNPHADSPLPKEQRTPGIDHTRSMKITRDSVNAPAPPPPPPQLQNPHPQAPPHNQNPNSNPNPQQSVPQAQAFRPVAPPTSNRSNFVNPHHDANRRIGMPGGNHAMSPLANRGAYKPPGMVAGVKRPPLADVSNQGQNGTGAGAGLGEGHEAKKQKIEGPVSGLGPGSGQGVGVENEKAVVGSL</sequence>
<evidence type="ECO:0000256" key="4">
    <source>
        <dbReference type="ARBA" id="ARBA00009431"/>
    </source>
</evidence>
<evidence type="ECO:0000256" key="6">
    <source>
        <dbReference type="ARBA" id="ARBA00022670"/>
    </source>
</evidence>
<dbReference type="GO" id="GO:0005794">
    <property type="term" value="C:Golgi apparatus"/>
    <property type="evidence" value="ECO:0007669"/>
    <property type="project" value="UniProtKB-SubCell"/>
</dbReference>
<comment type="similarity">
    <text evidence="3">Belongs to the RAD52 family.</text>
</comment>
<evidence type="ECO:0000256" key="7">
    <source>
        <dbReference type="ARBA" id="ARBA00022692"/>
    </source>
</evidence>
<keyword evidence="16" id="KW-0325">Glycoprotein</keyword>
<dbReference type="PANTHER" id="PTHR12132">
    <property type="entry name" value="DNA REPAIR AND RECOMBINATION PROTEIN RAD52, RAD59"/>
    <property type="match status" value="1"/>
</dbReference>
<evidence type="ECO:0000256" key="5">
    <source>
        <dbReference type="ARBA" id="ARBA00022645"/>
    </source>
</evidence>
<dbReference type="AlphaFoldDB" id="A0A6A6TQ57"/>
<evidence type="ECO:0000256" key="25">
    <source>
        <dbReference type="SAM" id="SignalP"/>
    </source>
</evidence>
<evidence type="ECO:0000256" key="24">
    <source>
        <dbReference type="SAM" id="MobiDB-lite"/>
    </source>
</evidence>
<dbReference type="EC" id="3.4.16.6" evidence="19"/>